<name>A0A0S3SUH6_PHAAN</name>
<organism evidence="2 3">
    <name type="scientific">Vigna angularis var. angularis</name>
    <dbReference type="NCBI Taxonomy" id="157739"/>
    <lineage>
        <taxon>Eukaryota</taxon>
        <taxon>Viridiplantae</taxon>
        <taxon>Streptophyta</taxon>
        <taxon>Embryophyta</taxon>
        <taxon>Tracheophyta</taxon>
        <taxon>Spermatophyta</taxon>
        <taxon>Magnoliopsida</taxon>
        <taxon>eudicotyledons</taxon>
        <taxon>Gunneridae</taxon>
        <taxon>Pentapetalae</taxon>
        <taxon>rosids</taxon>
        <taxon>fabids</taxon>
        <taxon>Fabales</taxon>
        <taxon>Fabaceae</taxon>
        <taxon>Papilionoideae</taxon>
        <taxon>50 kb inversion clade</taxon>
        <taxon>NPAAA clade</taxon>
        <taxon>indigoferoid/millettioid clade</taxon>
        <taxon>Phaseoleae</taxon>
        <taxon>Vigna</taxon>
    </lineage>
</organism>
<dbReference type="Proteomes" id="UP000291084">
    <property type="component" value="Chromosome 8"/>
</dbReference>
<protein>
    <submittedName>
        <fullName evidence="2">Uncharacterized protein</fullName>
    </submittedName>
</protein>
<reference evidence="2 3" key="1">
    <citation type="journal article" date="2015" name="Sci. Rep.">
        <title>The power of single molecule real-time sequencing technology in the de novo assembly of a eukaryotic genome.</title>
        <authorList>
            <person name="Sakai H."/>
            <person name="Naito K."/>
            <person name="Ogiso-Tanaka E."/>
            <person name="Takahashi Y."/>
            <person name="Iseki K."/>
            <person name="Muto C."/>
            <person name="Satou K."/>
            <person name="Teruya K."/>
            <person name="Shiroma A."/>
            <person name="Shimoji M."/>
            <person name="Hirano T."/>
            <person name="Itoh T."/>
            <person name="Kaga A."/>
            <person name="Tomooka N."/>
        </authorList>
    </citation>
    <scope>NUCLEOTIDE SEQUENCE [LARGE SCALE GENOMIC DNA]</scope>
    <source>
        <strain evidence="3">cv. Shumari</strain>
    </source>
</reference>
<keyword evidence="1" id="KW-0175">Coiled coil</keyword>
<gene>
    <name evidence="2" type="primary">Vigan.08G344500</name>
    <name evidence="2" type="ORF">VIGAN_08344500</name>
</gene>
<evidence type="ECO:0000256" key="1">
    <source>
        <dbReference type="SAM" id="Coils"/>
    </source>
</evidence>
<accession>A0A0S3SUH6</accession>
<evidence type="ECO:0000313" key="3">
    <source>
        <dbReference type="Proteomes" id="UP000291084"/>
    </source>
</evidence>
<sequence>MDFRGIGKVEKDFIPLLEEVCSRYPSLVDIRKKRSQIFTQWSFTALGRVFHFLNTKRVRDMQSFPNFKPHVDRVLEMKRLEKNVTILDMEVKTFLTKVDDVKEGFEECDLDVELRYDDGEKDLVKRMSYQEMLEAAFQMNTQAALLTLSVTETAAEGRFEQLKEKMDKALQVNLELNAKLHEMTIAQADCEKKQEDKATRLSETRVTEKRAIEACRKLRKNNDDLSLKCQNMKKVIEELVAQNTELIQEKERLYSGTSACVGDVIALQRFPSLRCGVVVSPSSHHGVCTTQLKIPVYSSLAFCC</sequence>
<evidence type="ECO:0000313" key="2">
    <source>
        <dbReference type="EMBL" id="BAT96495.1"/>
    </source>
</evidence>
<dbReference type="AlphaFoldDB" id="A0A0S3SUH6"/>
<keyword evidence="3" id="KW-1185">Reference proteome</keyword>
<dbReference type="EMBL" id="AP015041">
    <property type="protein sequence ID" value="BAT96495.1"/>
    <property type="molecule type" value="Genomic_DNA"/>
</dbReference>
<proteinExistence type="predicted"/>
<feature type="coiled-coil region" evidence="1">
    <location>
        <begin position="215"/>
        <end position="249"/>
    </location>
</feature>